<comment type="subcellular location">
    <subcellularLocation>
        <location evidence="1">Nucleus</location>
    </subcellularLocation>
</comment>
<proteinExistence type="predicted"/>
<evidence type="ECO:0000259" key="2">
    <source>
        <dbReference type="Pfam" id="PF15985"/>
    </source>
</evidence>
<sequence>MESKSSMPSSSLIDQQVPLEMYGPLKDGLMFETTTGLSRRLLSSPTCPVLESLGKKIGFEISVSLNGKSVGMVSWDPFKRRDSRNGRIEKGIFNNHSISQILVYISQLDNIEDMESEAMISKDMKVDEGLARQGSITKSSCLCSPTTHAASLQRTKSIESASDSQSKDTALLLLWLLIR</sequence>
<dbReference type="GO" id="GO:0071035">
    <property type="term" value="P:nuclear polyadenylation-dependent rRNA catabolic process"/>
    <property type="evidence" value="ECO:0007669"/>
    <property type="project" value="TreeGrafter"/>
</dbReference>
<evidence type="ECO:0000313" key="4">
    <source>
        <dbReference type="Proteomes" id="UP000298416"/>
    </source>
</evidence>
<dbReference type="Proteomes" id="UP000298416">
    <property type="component" value="Unassembled WGS sequence"/>
</dbReference>
<evidence type="ECO:0000256" key="1">
    <source>
        <dbReference type="ARBA" id="ARBA00004123"/>
    </source>
</evidence>
<dbReference type="GO" id="GO:0000467">
    <property type="term" value="P:exonucleolytic trimming to generate mature 3'-end of 5.8S rRNA from tricistronic rRNA transcript (SSU-rRNA, 5.8S rRNA, LSU-rRNA)"/>
    <property type="evidence" value="ECO:0007669"/>
    <property type="project" value="TreeGrafter"/>
</dbReference>
<keyword evidence="4" id="KW-1185">Reference proteome</keyword>
<dbReference type="GO" id="GO:0071034">
    <property type="term" value="P:CUT catabolic process"/>
    <property type="evidence" value="ECO:0007669"/>
    <property type="project" value="TreeGrafter"/>
</dbReference>
<reference evidence="3" key="1">
    <citation type="submission" date="2018-01" db="EMBL/GenBank/DDBJ databases">
        <authorList>
            <person name="Mao J.F."/>
        </authorList>
    </citation>
    <scope>NUCLEOTIDE SEQUENCE</scope>
    <source>
        <strain evidence="3">Huo1</strain>
        <tissue evidence="3">Leaf</tissue>
    </source>
</reference>
<dbReference type="AlphaFoldDB" id="A0A8X8Y9Y1"/>
<dbReference type="GO" id="GO:0003723">
    <property type="term" value="F:RNA binding"/>
    <property type="evidence" value="ECO:0007669"/>
    <property type="project" value="InterPro"/>
</dbReference>
<dbReference type="GO" id="GO:0071038">
    <property type="term" value="P:TRAMP-dependent tRNA surveillance pathway"/>
    <property type="evidence" value="ECO:0007669"/>
    <property type="project" value="TreeGrafter"/>
</dbReference>
<gene>
    <name evidence="3" type="ORF">SASPL_111006</name>
</gene>
<dbReference type="GO" id="GO:0000177">
    <property type="term" value="C:cytoplasmic exosome (RNase complex)"/>
    <property type="evidence" value="ECO:0007669"/>
    <property type="project" value="TreeGrafter"/>
</dbReference>
<dbReference type="InterPro" id="IPR026699">
    <property type="entry name" value="Exosome_RNA_bind1/RRP40/RRP4"/>
</dbReference>
<dbReference type="InterPro" id="IPR004088">
    <property type="entry name" value="KH_dom_type_1"/>
</dbReference>
<accession>A0A8X8Y9Y1</accession>
<dbReference type="Gene3D" id="3.30.1370.10">
    <property type="entry name" value="K Homology domain, type 1"/>
    <property type="match status" value="1"/>
</dbReference>
<dbReference type="InterPro" id="IPR036612">
    <property type="entry name" value="KH_dom_type_1_sf"/>
</dbReference>
<protein>
    <recommendedName>
        <fullName evidence="2">K Homology domain-containing protein</fullName>
    </recommendedName>
</protein>
<reference evidence="3" key="2">
    <citation type="submission" date="2020-08" db="EMBL/GenBank/DDBJ databases">
        <title>Plant Genome Project.</title>
        <authorList>
            <person name="Zhang R.-G."/>
        </authorList>
    </citation>
    <scope>NUCLEOTIDE SEQUENCE</scope>
    <source>
        <strain evidence="3">Huo1</strain>
        <tissue evidence="3">Leaf</tissue>
    </source>
</reference>
<dbReference type="PANTHER" id="PTHR21321:SF1">
    <property type="entry name" value="EXOSOME COMPLEX COMPONENT RRP40"/>
    <property type="match status" value="1"/>
</dbReference>
<feature type="domain" description="K Homology" evidence="2">
    <location>
        <begin position="28"/>
        <end position="68"/>
    </location>
</feature>
<name>A0A8X8Y9Y1_SALSN</name>
<dbReference type="EMBL" id="PNBA02000004">
    <property type="protein sequence ID" value="KAG6426772.1"/>
    <property type="molecule type" value="Genomic_DNA"/>
</dbReference>
<dbReference type="Pfam" id="PF15985">
    <property type="entry name" value="KH_6"/>
    <property type="match status" value="1"/>
</dbReference>
<dbReference type="SUPFAM" id="SSF54791">
    <property type="entry name" value="Eukaryotic type KH-domain (KH-domain type I)"/>
    <property type="match status" value="1"/>
</dbReference>
<dbReference type="GO" id="GO:0034475">
    <property type="term" value="P:U4 snRNA 3'-end processing"/>
    <property type="evidence" value="ECO:0007669"/>
    <property type="project" value="TreeGrafter"/>
</dbReference>
<dbReference type="PANTHER" id="PTHR21321">
    <property type="entry name" value="PNAS-3 RELATED"/>
    <property type="match status" value="1"/>
</dbReference>
<dbReference type="GO" id="GO:0000176">
    <property type="term" value="C:nuclear exosome (RNase complex)"/>
    <property type="evidence" value="ECO:0007669"/>
    <property type="project" value="TreeGrafter"/>
</dbReference>
<organism evidence="3">
    <name type="scientific">Salvia splendens</name>
    <name type="common">Scarlet sage</name>
    <dbReference type="NCBI Taxonomy" id="180675"/>
    <lineage>
        <taxon>Eukaryota</taxon>
        <taxon>Viridiplantae</taxon>
        <taxon>Streptophyta</taxon>
        <taxon>Embryophyta</taxon>
        <taxon>Tracheophyta</taxon>
        <taxon>Spermatophyta</taxon>
        <taxon>Magnoliopsida</taxon>
        <taxon>eudicotyledons</taxon>
        <taxon>Gunneridae</taxon>
        <taxon>Pentapetalae</taxon>
        <taxon>asterids</taxon>
        <taxon>lamiids</taxon>
        <taxon>Lamiales</taxon>
        <taxon>Lamiaceae</taxon>
        <taxon>Nepetoideae</taxon>
        <taxon>Mentheae</taxon>
        <taxon>Salviinae</taxon>
        <taxon>Salvia</taxon>
        <taxon>Salvia subgen. Calosphace</taxon>
        <taxon>core Calosphace</taxon>
    </lineage>
</organism>
<comment type="caution">
    <text evidence="3">The sequence shown here is derived from an EMBL/GenBank/DDBJ whole genome shotgun (WGS) entry which is preliminary data.</text>
</comment>
<dbReference type="GO" id="GO:0071051">
    <property type="term" value="P:poly(A)-dependent snoRNA 3'-end processing"/>
    <property type="evidence" value="ECO:0007669"/>
    <property type="project" value="TreeGrafter"/>
</dbReference>
<evidence type="ECO:0000313" key="3">
    <source>
        <dbReference type="EMBL" id="KAG6426772.1"/>
    </source>
</evidence>